<sequence>MIRKVIPSLLFTTFVLVVLYGCNGSGEGSYAGILMIDGIDYTWQGDIENKEFTIANKIGEVEKTVDKEIIPKTNFSSNMLEVGAEIFTSNEDAGVIIVKREHDGEYDKFIEKGYYKDIREIAWNFLVDKGWSDSASEEWESATVTKITVNEAYHLLDNSYEGEEVFSVSFADRENVVTTTPIILVDAYRNKEYISS</sequence>
<protein>
    <submittedName>
        <fullName evidence="1">Uncharacterized protein</fullName>
    </submittedName>
</protein>
<proteinExistence type="predicted"/>
<comment type="caution">
    <text evidence="1">The sequence shown here is derived from an EMBL/GenBank/DDBJ whole genome shotgun (WGS) entry which is preliminary data.</text>
</comment>
<evidence type="ECO:0000313" key="2">
    <source>
        <dbReference type="Proteomes" id="UP001145069"/>
    </source>
</evidence>
<dbReference type="RefSeq" id="WP_272447454.1">
    <property type="nucleotide sequence ID" value="NZ_JAMQKC010000026.1"/>
</dbReference>
<dbReference type="AlphaFoldDB" id="A0A9X3WEP1"/>
<dbReference type="Proteomes" id="UP001145069">
    <property type="component" value="Unassembled WGS sequence"/>
</dbReference>
<evidence type="ECO:0000313" key="1">
    <source>
        <dbReference type="EMBL" id="MDC3418392.1"/>
    </source>
</evidence>
<accession>A0A9X3WEP1</accession>
<name>A0A9X3WEP1_9BACI</name>
<keyword evidence="2" id="KW-1185">Reference proteome</keyword>
<dbReference type="EMBL" id="JAMQKC010000026">
    <property type="protein sequence ID" value="MDC3418392.1"/>
    <property type="molecule type" value="Genomic_DNA"/>
</dbReference>
<gene>
    <name evidence="1" type="ORF">NC799_16035</name>
</gene>
<dbReference type="PROSITE" id="PS51257">
    <property type="entry name" value="PROKAR_LIPOPROTEIN"/>
    <property type="match status" value="1"/>
</dbReference>
<reference evidence="1" key="1">
    <citation type="submission" date="2022-06" db="EMBL/GenBank/DDBJ databases">
        <title>Aquibacillus sp. a new bacterium isolated from soil saline samples.</title>
        <authorList>
            <person name="Galisteo C."/>
            <person name="De La Haba R."/>
            <person name="Sanchez-Porro C."/>
            <person name="Ventosa A."/>
        </authorList>
    </citation>
    <scope>NUCLEOTIDE SEQUENCE</scope>
    <source>
        <strain evidence="1">3ASR75-54</strain>
    </source>
</reference>
<organism evidence="1 2">
    <name type="scientific">Aquibacillus salsiterrae</name>
    <dbReference type="NCBI Taxonomy" id="2950439"/>
    <lineage>
        <taxon>Bacteria</taxon>
        <taxon>Bacillati</taxon>
        <taxon>Bacillota</taxon>
        <taxon>Bacilli</taxon>
        <taxon>Bacillales</taxon>
        <taxon>Bacillaceae</taxon>
        <taxon>Aquibacillus</taxon>
    </lineage>
</organism>